<feature type="signal peptide" evidence="2">
    <location>
        <begin position="1"/>
        <end position="16"/>
    </location>
</feature>
<dbReference type="OrthoDB" id="2013942at2759"/>
<feature type="region of interest" description="Disordered" evidence="1">
    <location>
        <begin position="116"/>
        <end position="137"/>
    </location>
</feature>
<reference evidence="3 4" key="1">
    <citation type="journal article" date="2018" name="Front. Microbiol.">
        <title>Genome-Wide Analysis of Corynespora cassiicola Leaf Fall Disease Putative Effectors.</title>
        <authorList>
            <person name="Lopez D."/>
            <person name="Ribeiro S."/>
            <person name="Label P."/>
            <person name="Fumanal B."/>
            <person name="Venisse J.S."/>
            <person name="Kohler A."/>
            <person name="de Oliveira R.R."/>
            <person name="Labutti K."/>
            <person name="Lipzen A."/>
            <person name="Lail K."/>
            <person name="Bauer D."/>
            <person name="Ohm R.A."/>
            <person name="Barry K.W."/>
            <person name="Spatafora J."/>
            <person name="Grigoriev I.V."/>
            <person name="Martin F.M."/>
            <person name="Pujade-Renaud V."/>
        </authorList>
    </citation>
    <scope>NUCLEOTIDE SEQUENCE [LARGE SCALE GENOMIC DNA]</scope>
    <source>
        <strain evidence="3 4">Philippines</strain>
    </source>
</reference>
<feature type="region of interest" description="Disordered" evidence="1">
    <location>
        <begin position="331"/>
        <end position="370"/>
    </location>
</feature>
<proteinExistence type="predicted"/>
<organism evidence="3 4">
    <name type="scientific">Corynespora cassiicola Philippines</name>
    <dbReference type="NCBI Taxonomy" id="1448308"/>
    <lineage>
        <taxon>Eukaryota</taxon>
        <taxon>Fungi</taxon>
        <taxon>Dikarya</taxon>
        <taxon>Ascomycota</taxon>
        <taxon>Pezizomycotina</taxon>
        <taxon>Dothideomycetes</taxon>
        <taxon>Pleosporomycetidae</taxon>
        <taxon>Pleosporales</taxon>
        <taxon>Corynesporascaceae</taxon>
        <taxon>Corynespora</taxon>
    </lineage>
</organism>
<feature type="chain" id="PRO_5015538153" description="4Fe-4S ferredoxin-type domain-containing protein" evidence="2">
    <location>
        <begin position="17"/>
        <end position="389"/>
    </location>
</feature>
<feature type="compositionally biased region" description="Acidic residues" evidence="1">
    <location>
        <begin position="353"/>
        <end position="364"/>
    </location>
</feature>
<keyword evidence="4" id="KW-1185">Reference proteome</keyword>
<dbReference type="Proteomes" id="UP000240883">
    <property type="component" value="Unassembled WGS sequence"/>
</dbReference>
<accession>A0A2T2NP92</accession>
<gene>
    <name evidence="3" type="ORF">BS50DRAFT_387088</name>
</gene>
<name>A0A2T2NP92_CORCC</name>
<evidence type="ECO:0008006" key="5">
    <source>
        <dbReference type="Google" id="ProtNLM"/>
    </source>
</evidence>
<keyword evidence="2" id="KW-0732">Signal</keyword>
<feature type="compositionally biased region" description="Basic and acidic residues" evidence="1">
    <location>
        <begin position="343"/>
        <end position="352"/>
    </location>
</feature>
<protein>
    <recommendedName>
        <fullName evidence="5">4Fe-4S ferredoxin-type domain-containing protein</fullName>
    </recommendedName>
</protein>
<dbReference type="EMBL" id="KZ678135">
    <property type="protein sequence ID" value="PSN67255.1"/>
    <property type="molecule type" value="Genomic_DNA"/>
</dbReference>
<dbReference type="AlphaFoldDB" id="A0A2T2NP92"/>
<evidence type="ECO:0000313" key="3">
    <source>
        <dbReference type="EMBL" id="PSN67255.1"/>
    </source>
</evidence>
<evidence type="ECO:0000313" key="4">
    <source>
        <dbReference type="Proteomes" id="UP000240883"/>
    </source>
</evidence>
<evidence type="ECO:0000256" key="2">
    <source>
        <dbReference type="SAM" id="SignalP"/>
    </source>
</evidence>
<sequence length="389" mass="41399">MMKLAALLIVIVGAAARAIQKEGPVCHDDQCLYAVNFDVCARVQTTTVFPPTETTTVTSTILLNGLHRRDAQRGGQPRTRTTSTSTLVEIIDSSTPVQTSSTTSVAVEASSTTDVVTSETATSVADATSSSTSSSTASRVADGVATVPITITLPIGRRDALPTQFATVSRKDIVVPAFEFDGCEGKSALQSACSCLGVAAATVTESTRTVTSTHTVCPTDIAIAGFSQCENSCANTLDDRANCGVCGNQCAPGLYCLDGKCSGRQFELHRRDDDEDGTDGDEPLVSEGQIEYTIGTLNEDDVPRDFRKRGDLEDLVPDESDEALVSEGPVSYSISSLDEEDIPREFRKRGDLEDSVPDESDEALVSEGPVSYSISALDEDAIPREFRRR</sequence>
<evidence type="ECO:0000256" key="1">
    <source>
        <dbReference type="SAM" id="MobiDB-lite"/>
    </source>
</evidence>